<proteinExistence type="predicted"/>
<reference evidence="1" key="1">
    <citation type="submission" date="2020-05" db="EMBL/GenBank/DDBJ databases">
        <authorList>
            <person name="Chiriac C."/>
            <person name="Salcher M."/>
            <person name="Ghai R."/>
            <person name="Kavagutti S V."/>
        </authorList>
    </citation>
    <scope>NUCLEOTIDE SEQUENCE</scope>
</reference>
<accession>A0A6J7X3J9</accession>
<organism evidence="1">
    <name type="scientific">uncultured Caudovirales phage</name>
    <dbReference type="NCBI Taxonomy" id="2100421"/>
    <lineage>
        <taxon>Viruses</taxon>
        <taxon>Duplodnaviria</taxon>
        <taxon>Heunggongvirae</taxon>
        <taxon>Uroviricota</taxon>
        <taxon>Caudoviricetes</taxon>
        <taxon>Peduoviridae</taxon>
        <taxon>Maltschvirus</taxon>
        <taxon>Maltschvirus maltsch</taxon>
    </lineage>
</organism>
<sequence length="116" mass="13444">MAKRRSKGLGDTIETITEAVGIKQLFDAIGIDCGCETRKELLNAKFPNFKNVNCLNESDYEYLKDMPHQLTHKVKTRLNQIYIHTFGINLEKHGCESCWRDYVANLKKVFQSYEIN</sequence>
<protein>
    <submittedName>
        <fullName evidence="1">Uncharacterized protein</fullName>
    </submittedName>
</protein>
<dbReference type="EMBL" id="LR798324">
    <property type="protein sequence ID" value="CAB5223836.1"/>
    <property type="molecule type" value="Genomic_DNA"/>
</dbReference>
<evidence type="ECO:0000313" key="1">
    <source>
        <dbReference type="EMBL" id="CAB5223836.1"/>
    </source>
</evidence>
<name>A0A6J7X3J9_9CAUD</name>
<gene>
    <name evidence="1" type="ORF">UFOVP388_29</name>
</gene>